<evidence type="ECO:0000313" key="2">
    <source>
        <dbReference type="EMBL" id="AAZ18315.1"/>
    </source>
</evidence>
<name>Q4FUJ3_PSYA2</name>
<gene>
    <name evidence="2" type="ordered locus">Psyc_0452</name>
</gene>
<dbReference type="KEGG" id="par:Psyc_0452"/>
<evidence type="ECO:0000256" key="1">
    <source>
        <dbReference type="SAM" id="Coils"/>
    </source>
</evidence>
<evidence type="ECO:0000313" key="3">
    <source>
        <dbReference type="Proteomes" id="UP000000546"/>
    </source>
</evidence>
<proteinExistence type="predicted"/>
<dbReference type="HOGENOM" id="CLU_295580_0_0_6"/>
<dbReference type="OrthoDB" id="6174294at2"/>
<dbReference type="Proteomes" id="UP000000546">
    <property type="component" value="Chromosome"/>
</dbReference>
<dbReference type="eggNOG" id="COG2911">
    <property type="taxonomic scope" value="Bacteria"/>
</dbReference>
<sequence>MAVLSYLEIVLAANSAAFNQSIADARTQTVAAFSDMREYANKMGPAVGAAIGVAAAATTALVVEQVALANELQHTANVANSSVQEIQKYTVGAKKMGIEQDALGAIFQDTSDKIGDFLSTGGGGMADFFENIAPQIGVTADEFRNLSGPQALQLYYDSLEKAKIGQNEMTFYMEAMASDATTLIPLLANGGEGFDVWAKAAANAGAVMDDETIVATQKLQATTDLLELSVDGAKTQFVKGFIPVLADVATKLTGTETASDAAYLAGQNLAIGFKGVAKVGIGVAATFDAVGSSIGGVAAIISTLLDGVGIADSGLEIAIKMGSNIKAAGEMNRMVDQDIRDSLSSYADLLKGVDELGSGISNATVDALIEQKKRLAEINQELGKTGQEQQEQQEAAKKAAEDKAKADKAALKAAKELGAAYVSNTALSGLKLKANEAIAGGKVRGYTAEFAEVTQSLLGNDLKYFSALNDTYHKGTNSKHASGQAFDVVLKNANQAASAAAIIKKAAAQYGYSVKVLNEYANPSKNATGGHLHVSVYGQKATKAGGADIQYIKQQNNALAQEQQRAASEQARILEQQSKDRTAIRMEYANAATRIEMQLANQIDKINASGFNDDERTAFIDDAIDVANTKLAQMQLTHDQEMQYAQQSEQTDAERIRNQYALERREIQLTIKMDKELRKAKIDALNQAEQLALDERRYAFESELRQLTSIGQSDLAALRQSYADQRRALDMRTDINPSQKSDLRNAMAGAQIYDTGQLQKGARDGFNAQQADMNGTGANYSIAQQYKSRLDVIKAAEEAELNLTVSYQQAKLDAQREFVMAATQLTLSTAEQTAASLAGSFKTMLGEQNLAYKLMFAGQQSFVMASAGLNMYEAWGDAMAEGATLSQKIAGAATIATEFARIISAASSMTLELPGYQTGGFTATGRDSDPAGLVHANEFVANAPTTRKYRPELEAMHNGTYDRQSSAPNINVNVTVSMDGNSNVESNSQYGKQIGQGLAAVVSSEVMKMMRPNGTLDKTYAKR</sequence>
<protein>
    <submittedName>
        <fullName evidence="2">Possible pore-forming tail tip protein</fullName>
    </submittedName>
</protein>
<dbReference type="RefSeq" id="WP_011279751.1">
    <property type="nucleotide sequence ID" value="NC_007204.1"/>
</dbReference>
<dbReference type="STRING" id="259536.Psyc_0452"/>
<dbReference type="eggNOG" id="COG1196">
    <property type="taxonomic scope" value="Bacteria"/>
</dbReference>
<reference evidence="2 3" key="1">
    <citation type="journal article" date="2010" name="Appl. Environ. Microbiol.">
        <title>The genome sequence of Psychrobacter arcticus 273-4, a psychroactive Siberian permafrost bacterium, reveals mechanisms for adaptation to low-temperature growth.</title>
        <authorList>
            <person name="Ayala-del-Rio H.L."/>
            <person name="Chain P.S."/>
            <person name="Grzymski J.J."/>
            <person name="Ponder M.A."/>
            <person name="Ivanova N."/>
            <person name="Bergholz P.W."/>
            <person name="Di Bartolo G."/>
            <person name="Hauser L."/>
            <person name="Land M."/>
            <person name="Bakermans C."/>
            <person name="Rodrigues D."/>
            <person name="Klappenbach J."/>
            <person name="Zarka D."/>
            <person name="Larimer F."/>
            <person name="Richardson P."/>
            <person name="Murray A."/>
            <person name="Thomashow M."/>
            <person name="Tiedje J.M."/>
        </authorList>
    </citation>
    <scope>NUCLEOTIDE SEQUENCE [LARGE SCALE GENOMIC DNA]</scope>
    <source>
        <strain evidence="3">DSM 17307 / VKM B-2377 / 273-4</strain>
    </source>
</reference>
<dbReference type="AlphaFoldDB" id="Q4FUJ3"/>
<organism evidence="2 3">
    <name type="scientific">Psychrobacter arcticus (strain DSM 17307 / VKM B-2377 / 273-4)</name>
    <dbReference type="NCBI Taxonomy" id="259536"/>
    <lineage>
        <taxon>Bacteria</taxon>
        <taxon>Pseudomonadati</taxon>
        <taxon>Pseudomonadota</taxon>
        <taxon>Gammaproteobacteria</taxon>
        <taxon>Moraxellales</taxon>
        <taxon>Moraxellaceae</taxon>
        <taxon>Psychrobacter</taxon>
    </lineage>
</organism>
<feature type="coiled-coil region" evidence="1">
    <location>
        <begin position="552"/>
        <end position="579"/>
    </location>
</feature>
<keyword evidence="1" id="KW-0175">Coiled coil</keyword>
<keyword evidence="3" id="KW-1185">Reference proteome</keyword>
<accession>Q4FUJ3</accession>
<dbReference type="EMBL" id="CP000082">
    <property type="protein sequence ID" value="AAZ18315.1"/>
    <property type="molecule type" value="Genomic_DNA"/>
</dbReference>